<evidence type="ECO:0000256" key="1">
    <source>
        <dbReference type="SAM" id="SignalP"/>
    </source>
</evidence>
<feature type="signal peptide" evidence="1">
    <location>
        <begin position="1"/>
        <end position="20"/>
    </location>
</feature>
<evidence type="ECO:0000313" key="2">
    <source>
        <dbReference type="EMBL" id="MBK0399950.1"/>
    </source>
</evidence>
<dbReference type="AlphaFoldDB" id="A0A8J7SHV7"/>
<sequence length="126" mass="13389">MVRLSAAFLFVLAFPLAAPGQDGTAQAPEPEPTAEQIAALEACLATVDEEAIDAFSEEMLERNSEITVAIDEACAAGQRSAAEALYAPLLAEYVGHPEVAKLRACLEVFDQALGVTRDEPHVCDDE</sequence>
<dbReference type="RefSeq" id="WP_200610168.1">
    <property type="nucleotide sequence ID" value="NZ_JAEHHL010000007.1"/>
</dbReference>
<name>A0A8J7SHV7_9RHOB</name>
<evidence type="ECO:0008006" key="4">
    <source>
        <dbReference type="Google" id="ProtNLM"/>
    </source>
</evidence>
<accession>A0A8J7SHV7</accession>
<gene>
    <name evidence="2" type="ORF">H0I76_12180</name>
</gene>
<keyword evidence="1" id="KW-0732">Signal</keyword>
<feature type="chain" id="PRO_5035163238" description="Secreted protein" evidence="1">
    <location>
        <begin position="21"/>
        <end position="126"/>
    </location>
</feature>
<dbReference type="EMBL" id="JAEHHL010000007">
    <property type="protein sequence ID" value="MBK0399950.1"/>
    <property type="molecule type" value="Genomic_DNA"/>
</dbReference>
<keyword evidence="3" id="KW-1185">Reference proteome</keyword>
<protein>
    <recommendedName>
        <fullName evidence="4">Secreted protein</fullName>
    </recommendedName>
</protein>
<comment type="caution">
    <text evidence="2">The sequence shown here is derived from an EMBL/GenBank/DDBJ whole genome shotgun (WGS) entry which is preliminary data.</text>
</comment>
<evidence type="ECO:0000313" key="3">
    <source>
        <dbReference type="Proteomes" id="UP000655420"/>
    </source>
</evidence>
<organism evidence="2 3">
    <name type="scientific">Thermohalobaculum xanthum</name>
    <dbReference type="NCBI Taxonomy" id="2753746"/>
    <lineage>
        <taxon>Bacteria</taxon>
        <taxon>Pseudomonadati</taxon>
        <taxon>Pseudomonadota</taxon>
        <taxon>Alphaproteobacteria</taxon>
        <taxon>Rhodobacterales</taxon>
        <taxon>Paracoccaceae</taxon>
        <taxon>Thermohalobaculum</taxon>
    </lineage>
</organism>
<reference evidence="2" key="1">
    <citation type="submission" date="2020-12" db="EMBL/GenBank/DDBJ databases">
        <title>Bacterial taxonomy.</title>
        <authorList>
            <person name="Pan X."/>
        </authorList>
    </citation>
    <scope>NUCLEOTIDE SEQUENCE</scope>
    <source>
        <strain evidence="2">M0105</strain>
    </source>
</reference>
<dbReference type="Proteomes" id="UP000655420">
    <property type="component" value="Unassembled WGS sequence"/>
</dbReference>
<proteinExistence type="predicted"/>